<gene>
    <name evidence="2" type="ORF">ACFFX0_24890</name>
</gene>
<reference evidence="2 3" key="1">
    <citation type="submission" date="2024-09" db="EMBL/GenBank/DDBJ databases">
        <authorList>
            <person name="Sun Q."/>
            <person name="Mori K."/>
        </authorList>
    </citation>
    <scope>NUCLEOTIDE SEQUENCE [LARGE SCALE GENOMIC DNA]</scope>
    <source>
        <strain evidence="2 3">CCM 7609</strain>
    </source>
</reference>
<accession>A0ABV5G5T9</accession>
<proteinExistence type="predicted"/>
<keyword evidence="3" id="KW-1185">Reference proteome</keyword>
<evidence type="ECO:0000256" key="1">
    <source>
        <dbReference type="SAM" id="MobiDB-lite"/>
    </source>
</evidence>
<feature type="compositionally biased region" description="Basic residues" evidence="1">
    <location>
        <begin position="106"/>
        <end position="138"/>
    </location>
</feature>
<dbReference type="EMBL" id="JBHMFI010000002">
    <property type="protein sequence ID" value="MFB9074256.1"/>
    <property type="molecule type" value="Genomic_DNA"/>
</dbReference>
<comment type="caution">
    <text evidence="2">The sequence shown here is derived from an EMBL/GenBank/DDBJ whole genome shotgun (WGS) entry which is preliminary data.</text>
</comment>
<evidence type="ECO:0000313" key="3">
    <source>
        <dbReference type="Proteomes" id="UP001589575"/>
    </source>
</evidence>
<feature type="region of interest" description="Disordered" evidence="1">
    <location>
        <begin position="104"/>
        <end position="150"/>
    </location>
</feature>
<sequence>MPGKCRYTAGPLTPQAAPRSSNRTEVKPWSANSRAAASSRDCRRSALAAARAVCSEVMASWRCRWDELEAVSVGARRSGGGQRAPGVSTITPLFQLITIYSDGTRHEHHPAFRRSGRTRTRRGLPGPGRHRPGARRRGGGTGLRQPGCPS</sequence>
<organism evidence="2 3">
    <name type="scientific">Citricoccus parietis</name>
    <dbReference type="NCBI Taxonomy" id="592307"/>
    <lineage>
        <taxon>Bacteria</taxon>
        <taxon>Bacillati</taxon>
        <taxon>Actinomycetota</taxon>
        <taxon>Actinomycetes</taxon>
        <taxon>Micrococcales</taxon>
        <taxon>Micrococcaceae</taxon>
        <taxon>Citricoccus</taxon>
    </lineage>
</organism>
<name>A0ABV5G5T9_9MICC</name>
<evidence type="ECO:0000313" key="2">
    <source>
        <dbReference type="EMBL" id="MFB9074256.1"/>
    </source>
</evidence>
<protein>
    <submittedName>
        <fullName evidence="2">Uncharacterized protein</fullName>
    </submittedName>
</protein>
<feature type="region of interest" description="Disordered" evidence="1">
    <location>
        <begin position="1"/>
        <end position="36"/>
    </location>
</feature>
<dbReference type="Proteomes" id="UP001589575">
    <property type="component" value="Unassembled WGS sequence"/>
</dbReference>